<evidence type="ECO:0008006" key="5">
    <source>
        <dbReference type="Google" id="ProtNLM"/>
    </source>
</evidence>
<keyword evidence="2" id="KW-0732">Signal</keyword>
<gene>
    <name evidence="3" type="ORF">SOCEGT47_043510</name>
</gene>
<feature type="region of interest" description="Disordered" evidence="1">
    <location>
        <begin position="27"/>
        <end position="125"/>
    </location>
</feature>
<dbReference type="InterPro" id="IPR016186">
    <property type="entry name" value="C-type_lectin-like/link_sf"/>
</dbReference>
<protein>
    <recommendedName>
        <fullName evidence="5">Secreted protein</fullName>
    </recommendedName>
</protein>
<accession>A0A4P2Q3U2</accession>
<dbReference type="EMBL" id="CP012670">
    <property type="protein sequence ID" value="AUX23821.1"/>
    <property type="molecule type" value="Genomic_DNA"/>
</dbReference>
<feature type="signal peptide" evidence="2">
    <location>
        <begin position="1"/>
        <end position="28"/>
    </location>
</feature>
<dbReference type="RefSeq" id="WP_207213620.1">
    <property type="nucleotide sequence ID" value="NZ_CP012670.1"/>
</dbReference>
<evidence type="ECO:0000256" key="1">
    <source>
        <dbReference type="SAM" id="MobiDB-lite"/>
    </source>
</evidence>
<feature type="region of interest" description="Disordered" evidence="1">
    <location>
        <begin position="289"/>
        <end position="308"/>
    </location>
</feature>
<feature type="chain" id="PRO_5020196809" description="Secreted protein" evidence="2">
    <location>
        <begin position="29"/>
        <end position="367"/>
    </location>
</feature>
<evidence type="ECO:0000313" key="4">
    <source>
        <dbReference type="Proteomes" id="UP000295781"/>
    </source>
</evidence>
<feature type="compositionally biased region" description="Gly residues" evidence="1">
    <location>
        <begin position="44"/>
        <end position="124"/>
    </location>
</feature>
<dbReference type="SUPFAM" id="SSF56436">
    <property type="entry name" value="C-type lectin-like"/>
    <property type="match status" value="1"/>
</dbReference>
<evidence type="ECO:0000313" key="3">
    <source>
        <dbReference type="EMBL" id="AUX23821.1"/>
    </source>
</evidence>
<dbReference type="Gene3D" id="3.10.100.10">
    <property type="entry name" value="Mannose-Binding Protein A, subunit A"/>
    <property type="match status" value="1"/>
</dbReference>
<organism evidence="3 4">
    <name type="scientific">Sorangium cellulosum</name>
    <name type="common">Polyangium cellulosum</name>
    <dbReference type="NCBI Taxonomy" id="56"/>
    <lineage>
        <taxon>Bacteria</taxon>
        <taxon>Pseudomonadati</taxon>
        <taxon>Myxococcota</taxon>
        <taxon>Polyangia</taxon>
        <taxon>Polyangiales</taxon>
        <taxon>Polyangiaceae</taxon>
        <taxon>Sorangium</taxon>
    </lineage>
</organism>
<proteinExistence type="predicted"/>
<dbReference type="InterPro" id="IPR016187">
    <property type="entry name" value="CTDL_fold"/>
</dbReference>
<name>A0A4P2Q3U2_SORCE</name>
<feature type="region of interest" description="Disordered" evidence="1">
    <location>
        <begin position="242"/>
        <end position="279"/>
    </location>
</feature>
<dbReference type="AlphaFoldDB" id="A0A4P2Q3U2"/>
<dbReference type="Proteomes" id="UP000295781">
    <property type="component" value="Chromosome"/>
</dbReference>
<evidence type="ECO:0000256" key="2">
    <source>
        <dbReference type="SAM" id="SignalP"/>
    </source>
</evidence>
<sequence>MTRLSCPSLLPLTAALLLHVIGCSGADASSDSPDDGATDTSSSSGGGSTAAGGGTTATGGGTTTTTGGGTTAAGGGTTATGGGTTATGGGTTATGGGTTTTGGGTTTTTTGGGDTTTTTTGGGTTERFSFFVTSLAVMRELSGSQDGFGGDLRFGETGPGAGLRGADKICATIAEKSMPGAGSKTWRAFLSAVAGEDGNQVDAIDRIGEGPWYDRLGRLVANDREELLNERIAGADEAIINDLPNEDGVPNHQPDPNQPEVDNHDTLTGSNEQGRLYGPTATCDDWTSAVGNTRSKPRVGHSWPRNLGGTGFPGGGGFNMNHWISAHDAPGCAPGVHLADTGGPQPGANAVGSGGGYGGIYCFALTP</sequence>
<reference evidence="3 4" key="1">
    <citation type="submission" date="2015-09" db="EMBL/GenBank/DDBJ databases">
        <title>Sorangium comparison.</title>
        <authorList>
            <person name="Zaburannyi N."/>
            <person name="Bunk B."/>
            <person name="Overmann J."/>
            <person name="Mueller R."/>
        </authorList>
    </citation>
    <scope>NUCLEOTIDE SEQUENCE [LARGE SCALE GENOMIC DNA]</scope>
    <source>
        <strain evidence="3 4">So ceGT47</strain>
    </source>
</reference>